<organism evidence="1">
    <name type="scientific">Siphoviridae sp. ctClL93</name>
    <dbReference type="NCBI Taxonomy" id="2825381"/>
    <lineage>
        <taxon>Viruses</taxon>
        <taxon>Duplodnaviria</taxon>
        <taxon>Heunggongvirae</taxon>
        <taxon>Uroviricota</taxon>
        <taxon>Caudoviricetes</taxon>
    </lineage>
</organism>
<accession>A0A8S5VDV5</accession>
<evidence type="ECO:0000313" key="1">
    <source>
        <dbReference type="EMBL" id="DAG04954.1"/>
    </source>
</evidence>
<sequence>MAPPVYYNANGTWKEADDLYVDLGPTRKTASIVYYNANGTWRECPMTSTVTIYGAKNETVTYSGTASGTVTLNSSGQATVALRGGSYSFTAGISGRTASVTVSGNTTVMLRPANFVYWYGVEAVAFGSITGNDYSPEVKRNANSITVSTYRSGEGTNNRAFYTNTAVDVTNYSSLKGILEGMAANAWYKLGAATSRTTYDASSGAAVAVNKPSITTVSLSGITGNRYIGIMGDSYGRAGDIAATIHAIWME</sequence>
<protein>
    <submittedName>
        <fullName evidence="1">Uncharacterized protein</fullName>
    </submittedName>
</protein>
<name>A0A8S5VDV5_9CAUD</name>
<proteinExistence type="predicted"/>
<reference evidence="1" key="1">
    <citation type="journal article" date="2021" name="Proc. Natl. Acad. Sci. U.S.A.">
        <title>A Catalog of Tens of Thousands of Viruses from Human Metagenomes Reveals Hidden Associations with Chronic Diseases.</title>
        <authorList>
            <person name="Tisza M.J."/>
            <person name="Buck C.B."/>
        </authorList>
    </citation>
    <scope>NUCLEOTIDE SEQUENCE</scope>
    <source>
        <strain evidence="1">CtClL93</strain>
    </source>
</reference>
<dbReference type="EMBL" id="BK016246">
    <property type="protein sequence ID" value="DAG04954.1"/>
    <property type="molecule type" value="Genomic_DNA"/>
</dbReference>